<reference evidence="1 2" key="1">
    <citation type="submission" date="2018-08" db="EMBL/GenBank/DDBJ databases">
        <title>Genome and evolution of the arbuscular mycorrhizal fungus Diversispora epigaea (formerly Glomus versiforme) and its bacterial endosymbionts.</title>
        <authorList>
            <person name="Sun X."/>
            <person name="Fei Z."/>
            <person name="Harrison M."/>
        </authorList>
    </citation>
    <scope>NUCLEOTIDE SEQUENCE [LARGE SCALE GENOMIC DNA]</scope>
    <source>
        <strain evidence="1 2">IT104</strain>
    </source>
</reference>
<accession>A0A397IH81</accession>
<sequence length="53" mass="6175">MSEREDNIFSNSHLSLFFVDFIDTPTENLDCDNEFLDIESENSDNNNKNSDNE</sequence>
<protein>
    <submittedName>
        <fullName evidence="1">Uncharacterized protein</fullName>
    </submittedName>
</protein>
<evidence type="ECO:0000313" key="1">
    <source>
        <dbReference type="EMBL" id="RHZ74197.1"/>
    </source>
</evidence>
<proteinExistence type="predicted"/>
<dbReference type="AlphaFoldDB" id="A0A397IH81"/>
<gene>
    <name evidence="1" type="ORF">Glove_227g122</name>
</gene>
<comment type="caution">
    <text evidence="1">The sequence shown here is derived from an EMBL/GenBank/DDBJ whole genome shotgun (WGS) entry which is preliminary data.</text>
</comment>
<dbReference type="EMBL" id="PQFF01000210">
    <property type="protein sequence ID" value="RHZ74197.1"/>
    <property type="molecule type" value="Genomic_DNA"/>
</dbReference>
<name>A0A397IH81_9GLOM</name>
<dbReference type="Proteomes" id="UP000266861">
    <property type="component" value="Unassembled WGS sequence"/>
</dbReference>
<evidence type="ECO:0000313" key="2">
    <source>
        <dbReference type="Proteomes" id="UP000266861"/>
    </source>
</evidence>
<keyword evidence="2" id="KW-1185">Reference proteome</keyword>
<organism evidence="1 2">
    <name type="scientific">Diversispora epigaea</name>
    <dbReference type="NCBI Taxonomy" id="1348612"/>
    <lineage>
        <taxon>Eukaryota</taxon>
        <taxon>Fungi</taxon>
        <taxon>Fungi incertae sedis</taxon>
        <taxon>Mucoromycota</taxon>
        <taxon>Glomeromycotina</taxon>
        <taxon>Glomeromycetes</taxon>
        <taxon>Diversisporales</taxon>
        <taxon>Diversisporaceae</taxon>
        <taxon>Diversispora</taxon>
    </lineage>
</organism>